<dbReference type="InterPro" id="IPR036196">
    <property type="entry name" value="Ptyr_pPase_sf"/>
</dbReference>
<evidence type="ECO:0000256" key="4">
    <source>
        <dbReference type="ARBA" id="ARBA00022912"/>
    </source>
</evidence>
<feature type="domain" description="Phosphotyrosine protein phosphatase I" evidence="5">
    <location>
        <begin position="7"/>
        <end position="155"/>
    </location>
</feature>
<dbReference type="Gene3D" id="3.40.50.2300">
    <property type="match status" value="1"/>
</dbReference>
<keyword evidence="7" id="KW-1185">Reference proteome</keyword>
<comment type="similarity">
    <text evidence="1">Belongs to the low molecular weight phosphotyrosine protein phosphatase family.</text>
</comment>
<dbReference type="RefSeq" id="WP_317560891.1">
    <property type="nucleotide sequence ID" value="NZ_JAWLIP010000002.1"/>
</dbReference>
<gene>
    <name evidence="6" type="ORF">R2G56_06715</name>
</gene>
<dbReference type="PANTHER" id="PTHR11717">
    <property type="entry name" value="LOW MOLECULAR WEIGHT PROTEIN TYROSINE PHOSPHATASE"/>
    <property type="match status" value="1"/>
</dbReference>
<reference evidence="6 7" key="1">
    <citation type="submission" date="2023-10" db="EMBL/GenBank/DDBJ databases">
        <authorList>
            <person name="Venkata Ramana C."/>
            <person name="Sasikala C."/>
            <person name="Dhurka M."/>
        </authorList>
    </citation>
    <scope>NUCLEOTIDE SEQUENCE [LARGE SCALE GENOMIC DNA]</scope>
    <source>
        <strain evidence="6 7">KCTC 32151</strain>
    </source>
</reference>
<dbReference type="SMART" id="SM00226">
    <property type="entry name" value="LMWPc"/>
    <property type="match status" value="1"/>
</dbReference>
<dbReference type="InterPro" id="IPR050438">
    <property type="entry name" value="LMW_PTPase"/>
</dbReference>
<proteinExistence type="inferred from homology"/>
<dbReference type="SUPFAM" id="SSF52788">
    <property type="entry name" value="Phosphotyrosine protein phosphatases I"/>
    <property type="match status" value="1"/>
</dbReference>
<evidence type="ECO:0000256" key="2">
    <source>
        <dbReference type="ARBA" id="ARBA00013064"/>
    </source>
</evidence>
<evidence type="ECO:0000256" key="1">
    <source>
        <dbReference type="ARBA" id="ARBA00011063"/>
    </source>
</evidence>
<accession>A0ABU4AI95</accession>
<evidence type="ECO:0000313" key="6">
    <source>
        <dbReference type="EMBL" id="MDV6225974.1"/>
    </source>
</evidence>
<dbReference type="EC" id="3.1.3.48" evidence="2"/>
<comment type="caution">
    <text evidence="6">The sequence shown here is derived from an EMBL/GenBank/DDBJ whole genome shotgun (WGS) entry which is preliminary data.</text>
</comment>
<dbReference type="GO" id="GO:0004725">
    <property type="term" value="F:protein tyrosine phosphatase activity"/>
    <property type="evidence" value="ECO:0007669"/>
    <property type="project" value="UniProtKB-EC"/>
</dbReference>
<dbReference type="InterPro" id="IPR023485">
    <property type="entry name" value="Ptyr_pPase"/>
</dbReference>
<protein>
    <recommendedName>
        <fullName evidence="2">protein-tyrosine-phosphatase</fullName>
        <ecNumber evidence="2">3.1.3.48</ecNumber>
    </recommendedName>
</protein>
<evidence type="ECO:0000256" key="3">
    <source>
        <dbReference type="ARBA" id="ARBA00022801"/>
    </source>
</evidence>
<dbReference type="PRINTS" id="PR00719">
    <property type="entry name" value="LMWPTPASE"/>
</dbReference>
<organism evidence="6 7">
    <name type="scientific">Nitratireductor aquimarinus</name>
    <dbReference type="NCBI Taxonomy" id="889300"/>
    <lineage>
        <taxon>Bacteria</taxon>
        <taxon>Pseudomonadati</taxon>
        <taxon>Pseudomonadota</taxon>
        <taxon>Alphaproteobacteria</taxon>
        <taxon>Hyphomicrobiales</taxon>
        <taxon>Phyllobacteriaceae</taxon>
        <taxon>Nitratireductor</taxon>
    </lineage>
</organism>
<evidence type="ECO:0000313" key="7">
    <source>
        <dbReference type="Proteomes" id="UP001185659"/>
    </source>
</evidence>
<dbReference type="InterPro" id="IPR017867">
    <property type="entry name" value="Tyr_phospatase_low_mol_wt"/>
</dbReference>
<evidence type="ECO:0000259" key="5">
    <source>
        <dbReference type="SMART" id="SM00226"/>
    </source>
</evidence>
<name>A0ABU4AI95_9HYPH</name>
<dbReference type="Proteomes" id="UP001185659">
    <property type="component" value="Unassembled WGS sequence"/>
</dbReference>
<dbReference type="CDD" id="cd16343">
    <property type="entry name" value="LMWPTP"/>
    <property type="match status" value="1"/>
</dbReference>
<dbReference type="PANTHER" id="PTHR11717:SF7">
    <property type="entry name" value="LOW MOLECULAR WEIGHT PHOSPHOTYROSINE PROTEIN PHOSPHATASE"/>
    <property type="match status" value="1"/>
</dbReference>
<dbReference type="Pfam" id="PF01451">
    <property type="entry name" value="LMWPc"/>
    <property type="match status" value="1"/>
</dbReference>
<dbReference type="EMBL" id="JAWLIP010000002">
    <property type="protein sequence ID" value="MDV6225974.1"/>
    <property type="molecule type" value="Genomic_DNA"/>
</dbReference>
<keyword evidence="4" id="KW-0904">Protein phosphatase</keyword>
<sequence>MNAKPRTSILFVCLGNICRSPLAEGVFRSVVAEKGREDAFLIDSAGTGAWHAGNAPDPRSVAIARDFGVDITGQRARQVVAEDFDRFDLLLGMDRSNVRTLRERAPAGAADRVHLFLDYAGGRMIDIPDPYYGGDDGFASVYQTIREASETLLSRLD</sequence>
<keyword evidence="3 6" id="KW-0378">Hydrolase</keyword>